<reference evidence="1 2" key="1">
    <citation type="submission" date="2010-09" db="EMBL/GenBank/DDBJ databases">
        <authorList>
            <person name="Richards V."/>
            <person name="Lefebure T."/>
            <person name="Suzuki H."/>
            <person name="Pavinski Bitar P."/>
            <person name="Stanhope M."/>
        </authorList>
    </citation>
    <scope>NUCLEOTIDE SEQUENCE [LARGE SCALE GENOMIC DNA]</scope>
    <source>
        <strain evidence="1 2">80352</strain>
    </source>
</reference>
<evidence type="ECO:0000313" key="1">
    <source>
        <dbReference type="EMBL" id="EIA61790.1"/>
    </source>
</evidence>
<organism evidence="1 2">
    <name type="scientific">Campylobacter coli 80352</name>
    <dbReference type="NCBI Taxonomy" id="887288"/>
    <lineage>
        <taxon>Bacteria</taxon>
        <taxon>Pseudomonadati</taxon>
        <taxon>Campylobacterota</taxon>
        <taxon>Epsilonproteobacteria</taxon>
        <taxon>Campylobacterales</taxon>
        <taxon>Campylobacteraceae</taxon>
        <taxon>Campylobacter</taxon>
    </lineage>
</organism>
<dbReference type="Proteomes" id="UP000005511">
    <property type="component" value="Unassembled WGS sequence"/>
</dbReference>
<evidence type="ECO:0000313" key="2">
    <source>
        <dbReference type="Proteomes" id="UP000005511"/>
    </source>
</evidence>
<proteinExistence type="predicted"/>
<gene>
    <name evidence="1" type="ORF">cco14_09722</name>
</gene>
<protein>
    <submittedName>
        <fullName evidence="1">Uncharacterized protein</fullName>
    </submittedName>
</protein>
<sequence>MKNLSVQEKKDLDNCVFKTLGKKEPSALVLLFKKILLKLKTFFYSK</sequence>
<name>A0ABN0EMK3_CAMCO</name>
<keyword evidence="2" id="KW-1185">Reference proteome</keyword>
<comment type="caution">
    <text evidence="1">The sequence shown here is derived from an EMBL/GenBank/DDBJ whole genome shotgun (WGS) entry which is preliminary data.</text>
</comment>
<accession>A0ABN0EMK3</accession>
<dbReference type="RefSeq" id="WP_002781373.1">
    <property type="nucleotide sequence ID" value="NZ_AIMT01000119.1"/>
</dbReference>
<dbReference type="EMBL" id="AIMT01000119">
    <property type="protein sequence ID" value="EIA61790.1"/>
    <property type="molecule type" value="Genomic_DNA"/>
</dbReference>
<dbReference type="GeneID" id="66545271"/>